<gene>
    <name evidence="2" type="ORF">FKV42_02425</name>
</gene>
<evidence type="ECO:0000313" key="2">
    <source>
        <dbReference type="EMBL" id="TQD27936.1"/>
    </source>
</evidence>
<accession>A0A7Z8KSK5</accession>
<dbReference type="Proteomes" id="UP000319335">
    <property type="component" value="Unassembled WGS sequence"/>
</dbReference>
<organism evidence="2 3">
    <name type="scientific">Methanolobus vulcani</name>
    <dbReference type="NCBI Taxonomy" id="38026"/>
    <lineage>
        <taxon>Archaea</taxon>
        <taxon>Methanobacteriati</taxon>
        <taxon>Methanobacteriota</taxon>
        <taxon>Stenosarchaea group</taxon>
        <taxon>Methanomicrobia</taxon>
        <taxon>Methanosarcinales</taxon>
        <taxon>Methanosarcinaceae</taxon>
        <taxon>Methanolobus</taxon>
    </lineage>
</organism>
<name>A0A7Z8KSK5_9EURY</name>
<dbReference type="OrthoDB" id="375519at2157"/>
<dbReference type="RefSeq" id="WP_154808665.1">
    <property type="nucleotide sequence ID" value="NZ_VIAQ01000007.1"/>
</dbReference>
<evidence type="ECO:0000256" key="1">
    <source>
        <dbReference type="SAM" id="MobiDB-lite"/>
    </source>
</evidence>
<evidence type="ECO:0000313" key="3">
    <source>
        <dbReference type="Proteomes" id="UP000319335"/>
    </source>
</evidence>
<feature type="region of interest" description="Disordered" evidence="1">
    <location>
        <begin position="25"/>
        <end position="64"/>
    </location>
</feature>
<sequence length="64" mass="6639">MKKVLALILVLLMVVASFSGTAIAGSGDENYNGEDGEQPGVGVDTGPGQSEAPDTGDRTRFKDR</sequence>
<feature type="compositionally biased region" description="Basic and acidic residues" evidence="1">
    <location>
        <begin position="55"/>
        <end position="64"/>
    </location>
</feature>
<keyword evidence="3" id="KW-1185">Reference proteome</keyword>
<reference evidence="2 3" key="1">
    <citation type="submission" date="2019-06" db="EMBL/GenBank/DDBJ databases">
        <title>Draft genome sequence of Methanolobus vulcani B1d.</title>
        <authorList>
            <person name="Creighbaum A.J."/>
            <person name="Ticak T."/>
            <person name="Hariraju D."/>
            <person name="Arivett B.A."/>
            <person name="Ferguson D.J.Jr."/>
        </authorList>
    </citation>
    <scope>NUCLEOTIDE SEQUENCE [LARGE SCALE GENOMIC DNA]</scope>
    <source>
        <strain evidence="2 3">B1d</strain>
    </source>
</reference>
<comment type="caution">
    <text evidence="2">The sequence shown here is derived from an EMBL/GenBank/DDBJ whole genome shotgun (WGS) entry which is preliminary data.</text>
</comment>
<proteinExistence type="predicted"/>
<protein>
    <submittedName>
        <fullName evidence="2">Uncharacterized protein</fullName>
    </submittedName>
</protein>
<dbReference type="AlphaFoldDB" id="A0A7Z8KSK5"/>
<dbReference type="EMBL" id="VIAQ01000007">
    <property type="protein sequence ID" value="TQD27936.1"/>
    <property type="molecule type" value="Genomic_DNA"/>
</dbReference>